<evidence type="ECO:0000313" key="1">
    <source>
        <dbReference type="EMBL" id="MBW87350.1"/>
    </source>
</evidence>
<dbReference type="AlphaFoldDB" id="A0A2P2J1N5"/>
<organism evidence="1">
    <name type="scientific">Rhizophora mucronata</name>
    <name type="common">Asiatic mangrove</name>
    <dbReference type="NCBI Taxonomy" id="61149"/>
    <lineage>
        <taxon>Eukaryota</taxon>
        <taxon>Viridiplantae</taxon>
        <taxon>Streptophyta</taxon>
        <taxon>Embryophyta</taxon>
        <taxon>Tracheophyta</taxon>
        <taxon>Spermatophyta</taxon>
        <taxon>Magnoliopsida</taxon>
        <taxon>eudicotyledons</taxon>
        <taxon>Gunneridae</taxon>
        <taxon>Pentapetalae</taxon>
        <taxon>rosids</taxon>
        <taxon>fabids</taxon>
        <taxon>Malpighiales</taxon>
        <taxon>Rhizophoraceae</taxon>
        <taxon>Rhizophora</taxon>
    </lineage>
</organism>
<name>A0A2P2J1N5_RHIMU</name>
<dbReference type="EMBL" id="GGEC01006867">
    <property type="protein sequence ID" value="MBW87350.1"/>
    <property type="molecule type" value="Transcribed_RNA"/>
</dbReference>
<sequence>MVMMLFSFVTGYVNVTCWRSGLLPAPIY</sequence>
<protein>
    <submittedName>
        <fullName evidence="1">Uncharacterized protein</fullName>
    </submittedName>
</protein>
<proteinExistence type="predicted"/>
<accession>A0A2P2J1N5</accession>
<reference evidence="1" key="1">
    <citation type="submission" date="2018-02" db="EMBL/GenBank/DDBJ databases">
        <title>Rhizophora mucronata_Transcriptome.</title>
        <authorList>
            <person name="Meera S.P."/>
            <person name="Sreeshan A."/>
            <person name="Augustine A."/>
        </authorList>
    </citation>
    <scope>NUCLEOTIDE SEQUENCE</scope>
    <source>
        <tissue evidence="1">Leaf</tissue>
    </source>
</reference>